<dbReference type="Proteomes" id="UP001189429">
    <property type="component" value="Unassembled WGS sequence"/>
</dbReference>
<evidence type="ECO:0000313" key="1">
    <source>
        <dbReference type="EMBL" id="CAK0869639.1"/>
    </source>
</evidence>
<sequence>MWATLLEIRSLQQEIGVRMDPIGRSIYLTALAKSAFGAMCGVVPDRQRQLVQLGKDVWDERDPSPDALNENIELNAALTVCAVARNNGGLSWARDLWRWAGEQEFEIDALPYCAYASVLETCQQHQEVDDMIQAAAMSGELWIQDVTLGALINAAAENKDWQRANVLWRRWTHEYGVLPDLIAYNIMSKALMVCGRVLDALGRRIWDGVCEVELNGNFKSVIDRAQLLLINCHSSPSQQNRRRLREALQSGSRVARQAKRAASEWKKIRNAAQLLEGSNIESVRFRDVLVEWKAKHLSDMKDWENHAGGSQYLGEAAAL</sequence>
<comment type="caution">
    <text evidence="1">The sequence shown here is derived from an EMBL/GenBank/DDBJ whole genome shotgun (WGS) entry which is preliminary data.</text>
</comment>
<proteinExistence type="predicted"/>
<dbReference type="Gene3D" id="1.25.40.10">
    <property type="entry name" value="Tetratricopeptide repeat domain"/>
    <property type="match status" value="1"/>
</dbReference>
<name>A0ABN9V9J5_9DINO</name>
<accession>A0ABN9V9J5</accession>
<dbReference type="EMBL" id="CAUYUJ010016871">
    <property type="protein sequence ID" value="CAK0869639.1"/>
    <property type="molecule type" value="Genomic_DNA"/>
</dbReference>
<dbReference type="InterPro" id="IPR011990">
    <property type="entry name" value="TPR-like_helical_dom_sf"/>
</dbReference>
<gene>
    <name evidence="1" type="ORF">PCOR1329_LOCUS55932</name>
</gene>
<protein>
    <submittedName>
        <fullName evidence="1">Uncharacterized protein</fullName>
    </submittedName>
</protein>
<keyword evidence="2" id="KW-1185">Reference proteome</keyword>
<reference evidence="1" key="1">
    <citation type="submission" date="2023-10" db="EMBL/GenBank/DDBJ databases">
        <authorList>
            <person name="Chen Y."/>
            <person name="Shah S."/>
            <person name="Dougan E. K."/>
            <person name="Thang M."/>
            <person name="Chan C."/>
        </authorList>
    </citation>
    <scope>NUCLEOTIDE SEQUENCE [LARGE SCALE GENOMIC DNA]</scope>
</reference>
<organism evidence="1 2">
    <name type="scientific">Prorocentrum cordatum</name>
    <dbReference type="NCBI Taxonomy" id="2364126"/>
    <lineage>
        <taxon>Eukaryota</taxon>
        <taxon>Sar</taxon>
        <taxon>Alveolata</taxon>
        <taxon>Dinophyceae</taxon>
        <taxon>Prorocentrales</taxon>
        <taxon>Prorocentraceae</taxon>
        <taxon>Prorocentrum</taxon>
    </lineage>
</organism>
<evidence type="ECO:0000313" key="2">
    <source>
        <dbReference type="Proteomes" id="UP001189429"/>
    </source>
</evidence>